<comment type="caution">
    <text evidence="1">The sequence shown here is derived from an EMBL/GenBank/DDBJ whole genome shotgun (WGS) entry which is preliminary data.</text>
</comment>
<dbReference type="EMBL" id="BKCJ010290507">
    <property type="protein sequence ID" value="GEZ53273.1"/>
    <property type="molecule type" value="Genomic_DNA"/>
</dbReference>
<organism evidence="1">
    <name type="scientific">Tanacetum cinerariifolium</name>
    <name type="common">Dalmatian daisy</name>
    <name type="synonym">Chrysanthemum cinerariifolium</name>
    <dbReference type="NCBI Taxonomy" id="118510"/>
    <lineage>
        <taxon>Eukaryota</taxon>
        <taxon>Viridiplantae</taxon>
        <taxon>Streptophyta</taxon>
        <taxon>Embryophyta</taxon>
        <taxon>Tracheophyta</taxon>
        <taxon>Spermatophyta</taxon>
        <taxon>Magnoliopsida</taxon>
        <taxon>eudicotyledons</taxon>
        <taxon>Gunneridae</taxon>
        <taxon>Pentapetalae</taxon>
        <taxon>asterids</taxon>
        <taxon>campanulids</taxon>
        <taxon>Asterales</taxon>
        <taxon>Asteraceae</taxon>
        <taxon>Asteroideae</taxon>
        <taxon>Anthemideae</taxon>
        <taxon>Anthemidinae</taxon>
        <taxon>Tanacetum</taxon>
    </lineage>
</organism>
<name>A0A699IH59_TANCI</name>
<gene>
    <name evidence="1" type="ORF">Tci_525246</name>
</gene>
<dbReference type="PANTHER" id="PTHR11439">
    <property type="entry name" value="GAG-POL-RELATED RETROTRANSPOSON"/>
    <property type="match status" value="1"/>
</dbReference>
<dbReference type="PANTHER" id="PTHR11439:SF508">
    <property type="entry name" value="RNA-DIRECTED DNA POLYMERASE"/>
    <property type="match status" value="1"/>
</dbReference>
<dbReference type="AlphaFoldDB" id="A0A699IH59"/>
<dbReference type="CDD" id="cd09272">
    <property type="entry name" value="RNase_HI_RT_Ty1"/>
    <property type="match status" value="1"/>
</dbReference>
<sequence>MHSPFKSHLKTAFKILRYLKGSPGLGIHFVKTSGMSLRDFSDADWDKIVITRKSVTGYCVFLNDSLISQESKKQNTLFKSSTKSEYKALASVTSEAIWILKILKNLKIEKLLPVDLQCDSVVKTVKVESTNHIADFFTKGLGTVHHKNFLEELGMLDVYQVEMKGGC</sequence>
<evidence type="ECO:0000313" key="1">
    <source>
        <dbReference type="EMBL" id="GEZ53273.1"/>
    </source>
</evidence>
<proteinExistence type="predicted"/>
<reference evidence="1" key="1">
    <citation type="journal article" date="2019" name="Sci. Rep.">
        <title>Draft genome of Tanacetum cinerariifolium, the natural source of mosquito coil.</title>
        <authorList>
            <person name="Yamashiro T."/>
            <person name="Shiraishi A."/>
            <person name="Satake H."/>
            <person name="Nakayama K."/>
        </authorList>
    </citation>
    <scope>NUCLEOTIDE SEQUENCE</scope>
</reference>
<protein>
    <submittedName>
        <fullName evidence="1">Ribonuclease H-like domain-containing protein</fullName>
    </submittedName>
</protein>
<accession>A0A699IH59</accession>